<keyword evidence="1" id="KW-0472">Membrane</keyword>
<protein>
    <submittedName>
        <fullName evidence="2">Uncharacterized protein</fullName>
    </submittedName>
</protein>
<name>A0ABN4VJW5_9ACTN</name>
<keyword evidence="1" id="KW-1133">Transmembrane helix</keyword>
<feature type="transmembrane region" description="Helical" evidence="1">
    <location>
        <begin position="140"/>
        <end position="160"/>
    </location>
</feature>
<keyword evidence="1" id="KW-0812">Transmembrane</keyword>
<evidence type="ECO:0000256" key="1">
    <source>
        <dbReference type="SAM" id="Phobius"/>
    </source>
</evidence>
<accession>A0ABN4VJW5</accession>
<sequence>MTAADERPLTSYDRRMYRLMNRREGDALHATAARRRAVVVGHVALTAVAVAAWLFSVVGEQRWATFAMLGLLLPWCVATGVINSSTRGLLELRVRALDERQRAERVQVAARSRSVMLWLLLAVAVGAGALTLKGADTEGYLFPVLFSVFVVHWLMPLWVAGLSVRDEPHFDEGVDGLDDLGDLGGAAEAADARPPRP</sequence>
<dbReference type="EMBL" id="CP015588">
    <property type="protein sequence ID" value="APY86768.1"/>
    <property type="molecule type" value="Genomic_DNA"/>
</dbReference>
<feature type="transmembrane region" description="Helical" evidence="1">
    <location>
        <begin position="37"/>
        <end position="57"/>
    </location>
</feature>
<organism evidence="2 3">
    <name type="scientific">Streptomyces alfalfae</name>
    <dbReference type="NCBI Taxonomy" id="1642299"/>
    <lineage>
        <taxon>Bacteria</taxon>
        <taxon>Bacillati</taxon>
        <taxon>Actinomycetota</taxon>
        <taxon>Actinomycetes</taxon>
        <taxon>Kitasatosporales</taxon>
        <taxon>Streptomycetaceae</taxon>
        <taxon>Streptomyces</taxon>
    </lineage>
</organism>
<reference evidence="2 3" key="1">
    <citation type="submission" date="2016-05" db="EMBL/GenBank/DDBJ databases">
        <authorList>
            <person name="Gu J."/>
        </authorList>
    </citation>
    <scope>NUCLEOTIDE SEQUENCE [LARGE SCALE GENOMIC DNA]</scope>
    <source>
        <strain evidence="2 3">ACCC40021</strain>
    </source>
</reference>
<dbReference type="RefSeq" id="WP_076684902.1">
    <property type="nucleotide sequence ID" value="NZ_CP015588.1"/>
</dbReference>
<evidence type="ECO:0000313" key="3">
    <source>
        <dbReference type="Proteomes" id="UP000187191"/>
    </source>
</evidence>
<evidence type="ECO:0000313" key="2">
    <source>
        <dbReference type="EMBL" id="APY86768.1"/>
    </source>
</evidence>
<keyword evidence="3" id="KW-1185">Reference proteome</keyword>
<proteinExistence type="predicted"/>
<gene>
    <name evidence="2" type="ORF">A7J05_14455</name>
</gene>
<feature type="transmembrane region" description="Helical" evidence="1">
    <location>
        <begin position="115"/>
        <end position="134"/>
    </location>
</feature>
<feature type="transmembrane region" description="Helical" evidence="1">
    <location>
        <begin position="63"/>
        <end position="83"/>
    </location>
</feature>
<dbReference type="Proteomes" id="UP000187191">
    <property type="component" value="Chromosome"/>
</dbReference>